<dbReference type="Proteomes" id="UP000236728">
    <property type="component" value="Unassembled WGS sequence"/>
</dbReference>
<dbReference type="PANTHER" id="PTHR33317:SF4">
    <property type="entry name" value="POLYNUCLEOTIDYL TRANSFERASE, RIBONUCLEASE H-LIKE SUPERFAMILY PROTEIN"/>
    <property type="match status" value="1"/>
</dbReference>
<dbReference type="GO" id="GO:0005829">
    <property type="term" value="C:cytosol"/>
    <property type="evidence" value="ECO:0007669"/>
    <property type="project" value="TreeGrafter"/>
</dbReference>
<evidence type="ECO:0000256" key="4">
    <source>
        <dbReference type="ARBA" id="ARBA00022801"/>
    </source>
</evidence>
<accession>A0A1H5Y3S0</accession>
<keyword evidence="8" id="KW-1185">Reference proteome</keyword>
<evidence type="ECO:0000256" key="5">
    <source>
        <dbReference type="HAMAP-Rule" id="MF_00651"/>
    </source>
</evidence>
<keyword evidence="1 5" id="KW-0963">Cytoplasm</keyword>
<dbReference type="NCBIfam" id="TIGR00250">
    <property type="entry name" value="RNAse_H_YqgF"/>
    <property type="match status" value="1"/>
</dbReference>
<dbReference type="Gene3D" id="3.30.420.140">
    <property type="entry name" value="YqgF/RNase H-like domain"/>
    <property type="match status" value="1"/>
</dbReference>
<dbReference type="SUPFAM" id="SSF53098">
    <property type="entry name" value="Ribonuclease H-like"/>
    <property type="match status" value="1"/>
</dbReference>
<dbReference type="GO" id="GO:0000967">
    <property type="term" value="P:rRNA 5'-end processing"/>
    <property type="evidence" value="ECO:0007669"/>
    <property type="project" value="UniProtKB-UniRule"/>
</dbReference>
<evidence type="ECO:0000256" key="3">
    <source>
        <dbReference type="ARBA" id="ARBA00022722"/>
    </source>
</evidence>
<keyword evidence="4 5" id="KW-0378">Hydrolase</keyword>
<dbReference type="InterPro" id="IPR037027">
    <property type="entry name" value="YqgF/RNaseH-like_dom_sf"/>
</dbReference>
<gene>
    <name evidence="7" type="ORF">SAMN05421819_2103</name>
</gene>
<comment type="subcellular location">
    <subcellularLocation>
        <location evidence="5">Cytoplasm</location>
    </subcellularLocation>
</comment>
<feature type="domain" description="YqgF/RNase H-like" evidence="6">
    <location>
        <begin position="9"/>
        <end position="114"/>
    </location>
</feature>
<dbReference type="PANTHER" id="PTHR33317">
    <property type="entry name" value="POLYNUCLEOTIDYL TRANSFERASE, RIBONUCLEASE H-LIKE SUPERFAMILY PROTEIN"/>
    <property type="match status" value="1"/>
</dbReference>
<dbReference type="Pfam" id="PF03652">
    <property type="entry name" value="RuvX"/>
    <property type="match status" value="1"/>
</dbReference>
<dbReference type="EC" id="3.1.-.-" evidence="5"/>
<dbReference type="GO" id="GO:0016788">
    <property type="term" value="F:hydrolase activity, acting on ester bonds"/>
    <property type="evidence" value="ECO:0007669"/>
    <property type="project" value="UniProtKB-UniRule"/>
</dbReference>
<dbReference type="EMBL" id="FNVA01000003">
    <property type="protein sequence ID" value="SEG18538.1"/>
    <property type="molecule type" value="Genomic_DNA"/>
</dbReference>
<organism evidence="7 8">
    <name type="scientific">Bryocella elongata</name>
    <dbReference type="NCBI Taxonomy" id="863522"/>
    <lineage>
        <taxon>Bacteria</taxon>
        <taxon>Pseudomonadati</taxon>
        <taxon>Acidobacteriota</taxon>
        <taxon>Terriglobia</taxon>
        <taxon>Terriglobales</taxon>
        <taxon>Acidobacteriaceae</taxon>
        <taxon>Bryocella</taxon>
    </lineage>
</organism>
<keyword evidence="3 5" id="KW-0540">Nuclease</keyword>
<evidence type="ECO:0000256" key="2">
    <source>
        <dbReference type="ARBA" id="ARBA00022517"/>
    </source>
</evidence>
<dbReference type="CDD" id="cd16964">
    <property type="entry name" value="YqgF"/>
    <property type="match status" value="1"/>
</dbReference>
<dbReference type="SMART" id="SM00732">
    <property type="entry name" value="YqgFc"/>
    <property type="match status" value="1"/>
</dbReference>
<evidence type="ECO:0000313" key="8">
    <source>
        <dbReference type="Proteomes" id="UP000236728"/>
    </source>
</evidence>
<comment type="similarity">
    <text evidence="5">Belongs to the YqgF HJR family.</text>
</comment>
<keyword evidence="2 5" id="KW-0690">Ribosome biogenesis</keyword>
<dbReference type="HAMAP" id="MF_00651">
    <property type="entry name" value="Nuclease_YqgF"/>
    <property type="match status" value="1"/>
</dbReference>
<evidence type="ECO:0000256" key="1">
    <source>
        <dbReference type="ARBA" id="ARBA00022490"/>
    </source>
</evidence>
<proteinExistence type="inferred from homology"/>
<dbReference type="InterPro" id="IPR012337">
    <property type="entry name" value="RNaseH-like_sf"/>
</dbReference>
<dbReference type="GO" id="GO:0004518">
    <property type="term" value="F:nuclease activity"/>
    <property type="evidence" value="ECO:0007669"/>
    <property type="project" value="UniProtKB-KW"/>
</dbReference>
<evidence type="ECO:0000313" key="7">
    <source>
        <dbReference type="EMBL" id="SEG18538.1"/>
    </source>
</evidence>
<sequence>MAEPQSLNARILAIDPGKRRIGIAITSEAGLGAMPLFTLTRTNERADLKAILRFVRQHRIEQLVVGYPLNMDGTVGPQAEKAERFAESLREALRDAEPAIPVHLLDERLTTHEAHERLNEFERRVAGRNARVTRDEFIDQVAAAVLLESFLSREQVVLLPEE</sequence>
<dbReference type="AlphaFoldDB" id="A0A1H5Y3S0"/>
<dbReference type="OrthoDB" id="9796140at2"/>
<evidence type="ECO:0000259" key="6">
    <source>
        <dbReference type="SMART" id="SM00732"/>
    </source>
</evidence>
<comment type="function">
    <text evidence="5">Could be a nuclease involved in processing of the 5'-end of pre-16S rRNA.</text>
</comment>
<dbReference type="InterPro" id="IPR005227">
    <property type="entry name" value="YqgF"/>
</dbReference>
<name>A0A1H5Y3S0_9BACT</name>
<dbReference type="InterPro" id="IPR006641">
    <property type="entry name" value="YqgF/RNaseH-like_dom"/>
</dbReference>
<reference evidence="7 8" key="1">
    <citation type="submission" date="2016-10" db="EMBL/GenBank/DDBJ databases">
        <authorList>
            <person name="de Groot N.N."/>
        </authorList>
    </citation>
    <scope>NUCLEOTIDE SEQUENCE [LARGE SCALE GENOMIC DNA]</scope>
    <source>
        <strain evidence="7 8">DSM 22489</strain>
    </source>
</reference>
<protein>
    <recommendedName>
        <fullName evidence="5">Putative pre-16S rRNA nuclease</fullName>
        <ecNumber evidence="5">3.1.-.-</ecNumber>
    </recommendedName>
</protein>